<sequence>MQQQLNQCQEFLVQQCKPVTKVPFLSWILQQSSCQVMQQRCCQQLAQIPKQLRSPAIHSIVNAIIMRQQQQQQPFQPQPQQVGQGFIQPQQLAQFQAMRMYALQTLPAMCNVEVPLYSTDPFGSIGGF</sequence>
<dbReference type="InterPro" id="IPR016140">
    <property type="entry name" value="Bifunc_inhib/LTP/seed_store"/>
</dbReference>
<comment type="caution">
    <text evidence="7">The sequence shown here is derived from an EMBL/GenBank/DDBJ whole genome shotgun (WGS) entry which is preliminary data.</text>
</comment>
<dbReference type="PANTHER" id="PTHR33454:SF7">
    <property type="entry name" value="ALPHA_BETA-GLIADIN MM1"/>
    <property type="match status" value="1"/>
</dbReference>
<evidence type="ECO:0000313" key="7">
    <source>
        <dbReference type="EMBL" id="KAK1665816.1"/>
    </source>
</evidence>
<dbReference type="PRINTS" id="PR00209">
    <property type="entry name" value="GLIADIN"/>
</dbReference>
<comment type="similarity">
    <text evidence="1">Belongs to the gliadin/glutenin family.</text>
</comment>
<evidence type="ECO:0000256" key="4">
    <source>
        <dbReference type="ARBA" id="ARBA00023129"/>
    </source>
</evidence>
<dbReference type="PRINTS" id="PR00208">
    <property type="entry name" value="GLIADGLUTEN"/>
</dbReference>
<name>A0AAD8WKX6_LOLMU</name>
<dbReference type="SUPFAM" id="SSF47699">
    <property type="entry name" value="Bifunctional inhibitor/lipid-transfer protein/seed storage 2S albumin"/>
    <property type="match status" value="1"/>
</dbReference>
<evidence type="ECO:0000259" key="6">
    <source>
        <dbReference type="Pfam" id="PF13016"/>
    </source>
</evidence>
<dbReference type="Gene3D" id="1.10.110.10">
    <property type="entry name" value="Plant lipid-transfer and hydrophobic proteins"/>
    <property type="match status" value="1"/>
</dbReference>
<dbReference type="InterPro" id="IPR036312">
    <property type="entry name" value="Bifun_inhib/LTP/seed_sf"/>
</dbReference>
<evidence type="ECO:0000256" key="5">
    <source>
        <dbReference type="ARBA" id="ARBA00041747"/>
    </source>
</evidence>
<gene>
    <name evidence="7" type="ORF">QYE76_053975</name>
</gene>
<dbReference type="GO" id="GO:0045735">
    <property type="term" value="F:nutrient reservoir activity"/>
    <property type="evidence" value="ECO:0007669"/>
    <property type="project" value="UniProtKB-KW"/>
</dbReference>
<dbReference type="AlphaFoldDB" id="A0AAD8WKX6"/>
<evidence type="ECO:0000256" key="3">
    <source>
        <dbReference type="ARBA" id="ARBA00022761"/>
    </source>
</evidence>
<dbReference type="Proteomes" id="UP001231189">
    <property type="component" value="Unassembled WGS sequence"/>
</dbReference>
<evidence type="ECO:0000256" key="2">
    <source>
        <dbReference type="ARBA" id="ARBA00022737"/>
    </source>
</evidence>
<keyword evidence="2" id="KW-0677">Repeat</keyword>
<dbReference type="PANTHER" id="PTHR33454">
    <property type="entry name" value="PROLAMIN PPROL 14P"/>
    <property type="match status" value="1"/>
</dbReference>
<evidence type="ECO:0000256" key="1">
    <source>
        <dbReference type="ARBA" id="ARBA00007506"/>
    </source>
</evidence>
<proteinExistence type="inferred from homology"/>
<evidence type="ECO:0000313" key="8">
    <source>
        <dbReference type="Proteomes" id="UP001231189"/>
    </source>
</evidence>
<dbReference type="Pfam" id="PF13016">
    <property type="entry name" value="Gliadin"/>
    <property type="match status" value="1"/>
</dbReference>
<protein>
    <recommendedName>
        <fullName evidence="5">Prolamin</fullName>
    </recommendedName>
</protein>
<dbReference type="EMBL" id="JAUUTY010000003">
    <property type="protein sequence ID" value="KAK1665816.1"/>
    <property type="molecule type" value="Genomic_DNA"/>
</dbReference>
<accession>A0AAD8WKX6</accession>
<dbReference type="InterPro" id="IPR001954">
    <property type="entry name" value="Glia_glutenin"/>
</dbReference>
<keyword evidence="8" id="KW-1185">Reference proteome</keyword>
<keyword evidence="3" id="KW-0758">Storage protein</keyword>
<reference evidence="7" key="1">
    <citation type="submission" date="2023-07" db="EMBL/GenBank/DDBJ databases">
        <title>A chromosome-level genome assembly of Lolium multiflorum.</title>
        <authorList>
            <person name="Chen Y."/>
            <person name="Copetti D."/>
            <person name="Kolliker R."/>
            <person name="Studer B."/>
        </authorList>
    </citation>
    <scope>NUCLEOTIDE SEQUENCE</scope>
    <source>
        <strain evidence="7">02402/16</strain>
        <tissue evidence="7">Leaf</tissue>
    </source>
</reference>
<feature type="domain" description="Bifunctional inhibitor/plant lipid transfer protein/seed storage helical" evidence="6">
    <location>
        <begin position="1"/>
        <end position="66"/>
    </location>
</feature>
<organism evidence="7 8">
    <name type="scientific">Lolium multiflorum</name>
    <name type="common">Italian ryegrass</name>
    <name type="synonym">Lolium perenne subsp. multiflorum</name>
    <dbReference type="NCBI Taxonomy" id="4521"/>
    <lineage>
        <taxon>Eukaryota</taxon>
        <taxon>Viridiplantae</taxon>
        <taxon>Streptophyta</taxon>
        <taxon>Embryophyta</taxon>
        <taxon>Tracheophyta</taxon>
        <taxon>Spermatophyta</taxon>
        <taxon>Magnoliopsida</taxon>
        <taxon>Liliopsida</taxon>
        <taxon>Poales</taxon>
        <taxon>Poaceae</taxon>
        <taxon>BOP clade</taxon>
        <taxon>Pooideae</taxon>
        <taxon>Poodae</taxon>
        <taxon>Poeae</taxon>
        <taxon>Poeae Chloroplast Group 2 (Poeae type)</taxon>
        <taxon>Loliodinae</taxon>
        <taxon>Loliinae</taxon>
        <taxon>Lolium</taxon>
    </lineage>
</organism>
<keyword evidence="4" id="KW-0708">Seed storage protein</keyword>
<dbReference type="CDD" id="cd00261">
    <property type="entry name" value="AAI_SS"/>
    <property type="match status" value="1"/>
</dbReference>